<dbReference type="OrthoDB" id="5459937at2"/>
<comment type="caution">
    <text evidence="4">The sequence shown here is derived from an EMBL/GenBank/DDBJ whole genome shotgun (WGS) entry which is preliminary data.</text>
</comment>
<feature type="domain" description="N-acetyltransferase" evidence="3">
    <location>
        <begin position="1"/>
        <end position="162"/>
    </location>
</feature>
<evidence type="ECO:0000256" key="2">
    <source>
        <dbReference type="ARBA" id="ARBA00023315"/>
    </source>
</evidence>
<name>A0A4S8FFG8_9BURK</name>
<dbReference type="InterPro" id="IPR000182">
    <property type="entry name" value="GNAT_dom"/>
</dbReference>
<evidence type="ECO:0000313" key="4">
    <source>
        <dbReference type="EMBL" id="THU04592.1"/>
    </source>
</evidence>
<dbReference type="InterPro" id="IPR016181">
    <property type="entry name" value="Acyl_CoA_acyltransferase"/>
</dbReference>
<dbReference type="RefSeq" id="WP_136572488.1">
    <property type="nucleotide sequence ID" value="NZ_STFG01000002.1"/>
</dbReference>
<dbReference type="AlphaFoldDB" id="A0A4S8FFG8"/>
<dbReference type="CDD" id="cd04301">
    <property type="entry name" value="NAT_SF"/>
    <property type="match status" value="1"/>
</dbReference>
<dbReference type="SUPFAM" id="SSF55729">
    <property type="entry name" value="Acyl-CoA N-acyltransferases (Nat)"/>
    <property type="match status" value="1"/>
</dbReference>
<dbReference type="PANTHER" id="PTHR43072">
    <property type="entry name" value="N-ACETYLTRANSFERASE"/>
    <property type="match status" value="1"/>
</dbReference>
<evidence type="ECO:0000259" key="3">
    <source>
        <dbReference type="PROSITE" id="PS51186"/>
    </source>
</evidence>
<dbReference type="PROSITE" id="PS51186">
    <property type="entry name" value="GNAT"/>
    <property type="match status" value="1"/>
</dbReference>
<keyword evidence="5" id="KW-1185">Reference proteome</keyword>
<evidence type="ECO:0000313" key="5">
    <source>
        <dbReference type="Proteomes" id="UP000308917"/>
    </source>
</evidence>
<gene>
    <name evidence="4" type="ORF">E9531_04220</name>
</gene>
<dbReference type="EMBL" id="STFG01000002">
    <property type="protein sequence ID" value="THU04592.1"/>
    <property type="molecule type" value="Genomic_DNA"/>
</dbReference>
<proteinExistence type="predicted"/>
<dbReference type="Proteomes" id="UP000308917">
    <property type="component" value="Unassembled WGS sequence"/>
</dbReference>
<accession>A0A4S8FFG8</accession>
<reference evidence="4 5" key="1">
    <citation type="journal article" date="2015" name="Antonie Van Leeuwenhoek">
        <title>Lampropedia puyangensis sp. nov., isolated from symptomatic bark of Populus ? euramericana canker and emended description of Lampropedia hyalina (Ehrenberg 1832) Lee et al. 2004.</title>
        <authorList>
            <person name="Li Y."/>
            <person name="Wang T."/>
            <person name="Piao C.G."/>
            <person name="Wang L.F."/>
            <person name="Tian G.Z."/>
            <person name="Zhu T.H."/>
            <person name="Guo M.W."/>
        </authorList>
    </citation>
    <scope>NUCLEOTIDE SEQUENCE [LARGE SCALE GENOMIC DNA]</scope>
    <source>
        <strain evidence="4 5">2-bin</strain>
    </source>
</reference>
<dbReference type="Pfam" id="PF13420">
    <property type="entry name" value="Acetyltransf_4"/>
    <property type="match status" value="1"/>
</dbReference>
<organism evidence="4 5">
    <name type="scientific">Lampropedia puyangensis</name>
    <dbReference type="NCBI Taxonomy" id="1330072"/>
    <lineage>
        <taxon>Bacteria</taxon>
        <taxon>Pseudomonadati</taxon>
        <taxon>Pseudomonadota</taxon>
        <taxon>Betaproteobacteria</taxon>
        <taxon>Burkholderiales</taxon>
        <taxon>Comamonadaceae</taxon>
        <taxon>Lampropedia</taxon>
    </lineage>
</organism>
<protein>
    <submittedName>
        <fullName evidence="4">N-acetyltransferase</fullName>
    </submittedName>
</protein>
<sequence length="162" mass="18541">MSIRPYQMGDEVAISRIYNHYILHSSATFEVEPLSAGQMQERIEKYTKSYPWLVYLLDEQIVGYCYASQYHSRDAFRHTVEPSVYVHQDFHGRGIGHALYAELLSQLAHTDCHTIISAIALPNAGSVRLHEAFGFTQVGHLAQVGHKFGQWIDLGYWQKTLN</sequence>
<evidence type="ECO:0000256" key="1">
    <source>
        <dbReference type="ARBA" id="ARBA00022679"/>
    </source>
</evidence>
<keyword evidence="1 4" id="KW-0808">Transferase</keyword>
<dbReference type="GO" id="GO:0016747">
    <property type="term" value="F:acyltransferase activity, transferring groups other than amino-acyl groups"/>
    <property type="evidence" value="ECO:0007669"/>
    <property type="project" value="InterPro"/>
</dbReference>
<dbReference type="Gene3D" id="3.40.630.30">
    <property type="match status" value="1"/>
</dbReference>
<keyword evidence="2" id="KW-0012">Acyltransferase</keyword>
<dbReference type="PANTHER" id="PTHR43072:SF23">
    <property type="entry name" value="UPF0039 PROTEIN C11D3.02C"/>
    <property type="match status" value="1"/>
</dbReference>